<evidence type="ECO:0000256" key="1">
    <source>
        <dbReference type="ARBA" id="ARBA00023125"/>
    </source>
</evidence>
<name>A0A941E135_9BURK</name>
<dbReference type="InterPro" id="IPR009061">
    <property type="entry name" value="DNA-bd_dom_put_sf"/>
</dbReference>
<dbReference type="EMBL" id="JAGSPJ010000004">
    <property type="protein sequence ID" value="MBR7800470.1"/>
    <property type="molecule type" value="Genomic_DNA"/>
</dbReference>
<feature type="domain" description="HTH merR-type" evidence="3">
    <location>
        <begin position="2"/>
        <end position="71"/>
    </location>
</feature>
<proteinExistence type="predicted"/>
<dbReference type="GO" id="GO:0003677">
    <property type="term" value="F:DNA binding"/>
    <property type="evidence" value="ECO:0007669"/>
    <property type="project" value="UniProtKB-KW"/>
</dbReference>
<feature type="region of interest" description="Disordered" evidence="2">
    <location>
        <begin position="344"/>
        <end position="375"/>
    </location>
</feature>
<evidence type="ECO:0000259" key="3">
    <source>
        <dbReference type="PROSITE" id="PS50937"/>
    </source>
</evidence>
<dbReference type="GO" id="GO:0003700">
    <property type="term" value="F:DNA-binding transcription factor activity"/>
    <property type="evidence" value="ECO:0007669"/>
    <property type="project" value="InterPro"/>
</dbReference>
<dbReference type="PANTHER" id="PTHR30204:SF90">
    <property type="entry name" value="HTH-TYPE TRANSCRIPTIONAL ACTIVATOR MTA"/>
    <property type="match status" value="1"/>
</dbReference>
<dbReference type="PROSITE" id="PS50937">
    <property type="entry name" value="HTH_MERR_2"/>
    <property type="match status" value="1"/>
</dbReference>
<dbReference type="PANTHER" id="PTHR30204">
    <property type="entry name" value="REDOX-CYCLING DRUG-SENSING TRANSCRIPTIONAL ACTIVATOR SOXR"/>
    <property type="match status" value="1"/>
</dbReference>
<dbReference type="AlphaFoldDB" id="A0A941E135"/>
<evidence type="ECO:0000256" key="2">
    <source>
        <dbReference type="SAM" id="MobiDB-lite"/>
    </source>
</evidence>
<dbReference type="InterPro" id="IPR047057">
    <property type="entry name" value="MerR_fam"/>
</dbReference>
<sequence>MLLKIGELAQRTGMTVRTLHHYDKLGLLTPSVRSEAGYRLYNRHDIARLHRIQALRRLDLSLQEIAELIQGDTADLRSVISQQILSLEEQIKQSQELRERLLELDEQLHQNDDLNMDYWLSTLEMMSLRSKYFSPEEIALWRQHKDVHSGKMEMAMQPIVAQIRAYMDAKMAPSEPQVLVQVQKWLENVHQSVPNPALLKKFADMHRDEPSIQAMSGVDNAMMDYINIAAIEIRYQIYRRYLSEDECQYFRPSFMRNMDHWTALFIDLKKFIDAGIAATDPIALKRIQDWRTMFLDAWGNRVETVQKIRQIHEKEPRLTIGGGLSQEVLDYAVTGIRFMEAQQHASAPSSVPDQVNRANKPTKPAKSIRKKSTKT</sequence>
<keyword evidence="1" id="KW-0238">DNA-binding</keyword>
<dbReference type="SUPFAM" id="SSF46955">
    <property type="entry name" value="Putative DNA-binding domain"/>
    <property type="match status" value="1"/>
</dbReference>
<feature type="compositionally biased region" description="Polar residues" evidence="2">
    <location>
        <begin position="344"/>
        <end position="359"/>
    </location>
</feature>
<comment type="caution">
    <text evidence="4">The sequence shown here is derived from an EMBL/GenBank/DDBJ whole genome shotgun (WGS) entry which is preliminary data.</text>
</comment>
<organism evidence="4 5">
    <name type="scientific">Undibacterium fentianense</name>
    <dbReference type="NCBI Taxonomy" id="2828728"/>
    <lineage>
        <taxon>Bacteria</taxon>
        <taxon>Pseudomonadati</taxon>
        <taxon>Pseudomonadota</taxon>
        <taxon>Betaproteobacteria</taxon>
        <taxon>Burkholderiales</taxon>
        <taxon>Oxalobacteraceae</taxon>
        <taxon>Undibacterium</taxon>
    </lineage>
</organism>
<dbReference type="RefSeq" id="WP_212675603.1">
    <property type="nucleotide sequence ID" value="NZ_JAGSPJ010000004.1"/>
</dbReference>
<gene>
    <name evidence="4" type="ORF">KDM90_10735</name>
</gene>
<dbReference type="PRINTS" id="PR00040">
    <property type="entry name" value="HTHMERR"/>
</dbReference>
<dbReference type="CDD" id="cd04788">
    <property type="entry name" value="HTH_NolA-AlbR"/>
    <property type="match status" value="1"/>
</dbReference>
<keyword evidence="5" id="KW-1185">Reference proteome</keyword>
<accession>A0A941E135</accession>
<dbReference type="InterPro" id="IPR000551">
    <property type="entry name" value="MerR-type_HTH_dom"/>
</dbReference>
<protein>
    <submittedName>
        <fullName evidence="4">MerR family transcriptional regulator</fullName>
    </submittedName>
</protein>
<dbReference type="SMART" id="SM00422">
    <property type="entry name" value="HTH_MERR"/>
    <property type="match status" value="1"/>
</dbReference>
<evidence type="ECO:0000313" key="4">
    <source>
        <dbReference type="EMBL" id="MBR7800470.1"/>
    </source>
</evidence>
<evidence type="ECO:0000313" key="5">
    <source>
        <dbReference type="Proteomes" id="UP000678545"/>
    </source>
</evidence>
<reference evidence="4" key="1">
    <citation type="submission" date="2021-04" db="EMBL/GenBank/DDBJ databases">
        <title>novel species isolated from subtropical streams in China.</title>
        <authorList>
            <person name="Lu H."/>
        </authorList>
    </citation>
    <scope>NUCLEOTIDE SEQUENCE</scope>
    <source>
        <strain evidence="4">FT137W</strain>
    </source>
</reference>
<feature type="compositionally biased region" description="Basic residues" evidence="2">
    <location>
        <begin position="366"/>
        <end position="375"/>
    </location>
</feature>
<dbReference type="Proteomes" id="UP000678545">
    <property type="component" value="Unassembled WGS sequence"/>
</dbReference>
<dbReference type="Pfam" id="PF13411">
    <property type="entry name" value="MerR_1"/>
    <property type="match status" value="1"/>
</dbReference>
<dbReference type="Gene3D" id="1.10.1660.10">
    <property type="match status" value="1"/>
</dbReference>